<comment type="caution">
    <text evidence="3">The sequence shown here is derived from an EMBL/GenBank/DDBJ whole genome shotgun (WGS) entry which is preliminary data.</text>
</comment>
<sequence>MSIASVGSCAPMIAGDEVDSVSAVFNGNKVEIVVPFETAAGGSGDDGVYETKVRVEVPIPRNWLIPSARSTDHSQLLVQNHRNFKESGMPVRFMAFKDGSWVDFEKKTMDVLVSAFVCGEAMVELEMGGCKFIFDFYRMIGINLDSGNELPVAWIDVGGKGFYPKVFIEGSENLDKNEVNVDEKFSSENRKIELEIKIIENSAGDELGKRKMESEENEVVREVGSSSRNVIEQRVVSTPTELLPPKWPRTRSLGNEEENYRKVRGLLFSVLKAGVTVTAVHQCTRTGPVEQARFEVFRNNVQIVKRARGDARVEYAWYGTSSAKMVSIMWRGFQMQRIVPGYHTHGVGIYLSPLCSPQNSEMMCEIDENGEKHIMLCRVILGKLEKVELGSQQLFPSSADFDTGVDDLINPKLHVVWCSNMNAHILPLFIVSYKSGFHMSGQLNGGAHAHSALILLKLQSSLPPPKNLEFQRLYSSYQEGKVGKEIFMIQLRSLVGLTDYSLGPRPSWTWMLYVRVHKVSALVS</sequence>
<dbReference type="Pfam" id="PF23467">
    <property type="entry name" value="WWE_5"/>
    <property type="match status" value="1"/>
</dbReference>
<dbReference type="EC" id="2.4.2.-" evidence="1"/>
<dbReference type="Gene3D" id="3.90.228.10">
    <property type="match status" value="1"/>
</dbReference>
<evidence type="ECO:0000313" key="4">
    <source>
        <dbReference type="Proteomes" id="UP001627284"/>
    </source>
</evidence>
<protein>
    <recommendedName>
        <fullName evidence="1">Poly [ADP-ribose] polymerase</fullName>
        <shortName evidence="1">PARP</shortName>
        <ecNumber evidence="1">2.4.2.-</ecNumber>
    </recommendedName>
</protein>
<dbReference type="Pfam" id="PF00644">
    <property type="entry name" value="PARP"/>
    <property type="match status" value="1"/>
</dbReference>
<dbReference type="PANTHER" id="PTHR32263">
    <property type="entry name" value="INACTIVE POLY [ADP-RIBOSE] POLYMERASE SRO4-RELATED"/>
    <property type="match status" value="1"/>
</dbReference>
<evidence type="ECO:0000259" key="2">
    <source>
        <dbReference type="PROSITE" id="PS51059"/>
    </source>
</evidence>
<keyword evidence="4" id="KW-1185">Reference proteome</keyword>
<dbReference type="AlphaFoldDB" id="A0ABD2S7V6"/>
<keyword evidence="1" id="KW-0520">NAD</keyword>
<accession>A0ABD2S7V6</accession>
<gene>
    <name evidence="3" type="ORF">AABB24_028753</name>
</gene>
<dbReference type="GO" id="GO:0003950">
    <property type="term" value="F:NAD+ poly-ADP-ribosyltransferase activity"/>
    <property type="evidence" value="ECO:0007669"/>
    <property type="project" value="UniProtKB-UniRule"/>
</dbReference>
<name>A0ABD2S7V6_9SOLN</name>
<dbReference type="InterPro" id="IPR057823">
    <property type="entry name" value="WWE_RCD1"/>
</dbReference>
<dbReference type="PROSITE" id="PS51059">
    <property type="entry name" value="PARP_CATALYTIC"/>
    <property type="match status" value="1"/>
</dbReference>
<feature type="domain" description="PARP catalytic" evidence="2">
    <location>
        <begin position="241"/>
        <end position="454"/>
    </location>
</feature>
<organism evidence="3 4">
    <name type="scientific">Solanum stoloniferum</name>
    <dbReference type="NCBI Taxonomy" id="62892"/>
    <lineage>
        <taxon>Eukaryota</taxon>
        <taxon>Viridiplantae</taxon>
        <taxon>Streptophyta</taxon>
        <taxon>Embryophyta</taxon>
        <taxon>Tracheophyta</taxon>
        <taxon>Spermatophyta</taxon>
        <taxon>Magnoliopsida</taxon>
        <taxon>eudicotyledons</taxon>
        <taxon>Gunneridae</taxon>
        <taxon>Pentapetalae</taxon>
        <taxon>asterids</taxon>
        <taxon>lamiids</taxon>
        <taxon>Solanales</taxon>
        <taxon>Solanaceae</taxon>
        <taxon>Solanoideae</taxon>
        <taxon>Solaneae</taxon>
        <taxon>Solanum</taxon>
    </lineage>
</organism>
<dbReference type="InterPro" id="IPR037197">
    <property type="entry name" value="WWE_dom_sf"/>
</dbReference>
<dbReference type="InterPro" id="IPR012317">
    <property type="entry name" value="Poly(ADP-ribose)pol_cat_dom"/>
</dbReference>
<evidence type="ECO:0000256" key="1">
    <source>
        <dbReference type="RuleBase" id="RU362114"/>
    </source>
</evidence>
<dbReference type="SUPFAM" id="SSF117839">
    <property type="entry name" value="WWE domain"/>
    <property type="match status" value="1"/>
</dbReference>
<evidence type="ECO:0000313" key="3">
    <source>
        <dbReference type="EMBL" id="KAL3340279.1"/>
    </source>
</evidence>
<dbReference type="EMBL" id="JBJKTR010000016">
    <property type="protein sequence ID" value="KAL3340279.1"/>
    <property type="molecule type" value="Genomic_DNA"/>
</dbReference>
<keyword evidence="1" id="KW-0808">Transferase</keyword>
<dbReference type="Proteomes" id="UP001627284">
    <property type="component" value="Unassembled WGS sequence"/>
</dbReference>
<dbReference type="SUPFAM" id="SSF56399">
    <property type="entry name" value="ADP-ribosylation"/>
    <property type="match status" value="1"/>
</dbReference>
<reference evidence="3 4" key="1">
    <citation type="submission" date="2024-05" db="EMBL/GenBank/DDBJ databases">
        <title>De novo assembly of an allotetraploid wild potato.</title>
        <authorList>
            <person name="Hosaka A.J."/>
        </authorList>
    </citation>
    <scope>NUCLEOTIDE SEQUENCE [LARGE SCALE GENOMIC DNA]</scope>
    <source>
        <tissue evidence="3">Young leaves</tissue>
    </source>
</reference>
<dbReference type="InterPro" id="IPR044964">
    <property type="entry name" value="RCD1/SRO1-5"/>
</dbReference>
<dbReference type="PANTHER" id="PTHR32263:SF19">
    <property type="entry name" value="OS03G0230300 PROTEIN"/>
    <property type="match status" value="1"/>
</dbReference>
<proteinExistence type="predicted"/>
<keyword evidence="1" id="KW-0328">Glycosyltransferase</keyword>